<dbReference type="Proteomes" id="UP000305948">
    <property type="component" value="Unassembled WGS sequence"/>
</dbReference>
<feature type="region of interest" description="Disordered" evidence="1">
    <location>
        <begin position="1"/>
        <end position="22"/>
    </location>
</feature>
<gene>
    <name evidence="2" type="ORF">OE88DRAFT_1662440</name>
</gene>
<reference evidence="2 3" key="1">
    <citation type="journal article" date="2019" name="Nat. Ecol. Evol.">
        <title>Megaphylogeny resolves global patterns of mushroom evolution.</title>
        <authorList>
            <person name="Varga T."/>
            <person name="Krizsan K."/>
            <person name="Foldi C."/>
            <person name="Dima B."/>
            <person name="Sanchez-Garcia M."/>
            <person name="Sanchez-Ramirez S."/>
            <person name="Szollosi G.J."/>
            <person name="Szarkandi J.G."/>
            <person name="Papp V."/>
            <person name="Albert L."/>
            <person name="Andreopoulos W."/>
            <person name="Angelini C."/>
            <person name="Antonin V."/>
            <person name="Barry K.W."/>
            <person name="Bougher N.L."/>
            <person name="Buchanan P."/>
            <person name="Buyck B."/>
            <person name="Bense V."/>
            <person name="Catcheside P."/>
            <person name="Chovatia M."/>
            <person name="Cooper J."/>
            <person name="Damon W."/>
            <person name="Desjardin D."/>
            <person name="Finy P."/>
            <person name="Geml J."/>
            <person name="Haridas S."/>
            <person name="Hughes K."/>
            <person name="Justo A."/>
            <person name="Karasinski D."/>
            <person name="Kautmanova I."/>
            <person name="Kiss B."/>
            <person name="Kocsube S."/>
            <person name="Kotiranta H."/>
            <person name="LaButti K.M."/>
            <person name="Lechner B.E."/>
            <person name="Liimatainen K."/>
            <person name="Lipzen A."/>
            <person name="Lukacs Z."/>
            <person name="Mihaltcheva S."/>
            <person name="Morgado L.N."/>
            <person name="Niskanen T."/>
            <person name="Noordeloos M.E."/>
            <person name="Ohm R.A."/>
            <person name="Ortiz-Santana B."/>
            <person name="Ovrebo C."/>
            <person name="Racz N."/>
            <person name="Riley R."/>
            <person name="Savchenko A."/>
            <person name="Shiryaev A."/>
            <person name="Soop K."/>
            <person name="Spirin V."/>
            <person name="Szebenyi C."/>
            <person name="Tomsovsky M."/>
            <person name="Tulloss R.E."/>
            <person name="Uehling J."/>
            <person name="Grigoriev I.V."/>
            <person name="Vagvolgyi C."/>
            <person name="Papp T."/>
            <person name="Martin F.M."/>
            <person name="Miettinen O."/>
            <person name="Hibbett D.S."/>
            <person name="Nagy L.G."/>
        </authorList>
    </citation>
    <scope>NUCLEOTIDE SEQUENCE [LARGE SCALE GENOMIC DNA]</scope>
    <source>
        <strain evidence="2 3">OMC1185</strain>
    </source>
</reference>
<evidence type="ECO:0000313" key="2">
    <source>
        <dbReference type="EMBL" id="TFK49782.1"/>
    </source>
</evidence>
<evidence type="ECO:0000313" key="3">
    <source>
        <dbReference type="Proteomes" id="UP000305948"/>
    </source>
</evidence>
<sequence length="71" mass="8296">MIHMERRPGSQLAMSRSPEPTRPASCCMSIYLGSIAWVPIPKTTRMERKYTRRMLRNISYVGLRGWRNQLA</sequence>
<proteinExistence type="predicted"/>
<keyword evidence="3" id="KW-1185">Reference proteome</keyword>
<dbReference type="AlphaFoldDB" id="A0A5C3MY11"/>
<protein>
    <submittedName>
        <fullName evidence="2">Uncharacterized protein</fullName>
    </submittedName>
</protein>
<accession>A0A5C3MY11</accession>
<name>A0A5C3MY11_9AGAM</name>
<organism evidence="2 3">
    <name type="scientific">Heliocybe sulcata</name>
    <dbReference type="NCBI Taxonomy" id="5364"/>
    <lineage>
        <taxon>Eukaryota</taxon>
        <taxon>Fungi</taxon>
        <taxon>Dikarya</taxon>
        <taxon>Basidiomycota</taxon>
        <taxon>Agaricomycotina</taxon>
        <taxon>Agaricomycetes</taxon>
        <taxon>Gloeophyllales</taxon>
        <taxon>Gloeophyllaceae</taxon>
        <taxon>Heliocybe</taxon>
    </lineage>
</organism>
<evidence type="ECO:0000256" key="1">
    <source>
        <dbReference type="SAM" id="MobiDB-lite"/>
    </source>
</evidence>
<dbReference type="EMBL" id="ML213515">
    <property type="protein sequence ID" value="TFK49782.1"/>
    <property type="molecule type" value="Genomic_DNA"/>
</dbReference>